<reference evidence="4" key="1">
    <citation type="submission" date="2023-07" db="EMBL/GenBank/DDBJ databases">
        <title>Draft genome sequence of Agarivorans aestuarii strain ZMCS4, a CAZymes producing bacteria isolated from the marine brown algae Clodostephus spongiosus.</title>
        <authorList>
            <person name="Lorente B."/>
            <person name="Cabral C."/>
            <person name="Frias J."/>
            <person name="Faria J."/>
            <person name="Toubarro D."/>
        </authorList>
    </citation>
    <scope>NUCLEOTIDE SEQUENCE [LARGE SCALE GENOMIC DNA]</scope>
    <source>
        <strain evidence="4">ZMCS4</strain>
    </source>
</reference>
<comment type="caution">
    <text evidence="3">The sequence shown here is derived from an EMBL/GenBank/DDBJ whole genome shotgun (WGS) entry which is preliminary data.</text>
</comment>
<dbReference type="InterPro" id="IPR005545">
    <property type="entry name" value="YCII"/>
</dbReference>
<comment type="similarity">
    <text evidence="1">Belongs to the YciI family.</text>
</comment>
<keyword evidence="4" id="KW-1185">Reference proteome</keyword>
<organism evidence="3 4">
    <name type="scientific">Agarivorans aestuarii</name>
    <dbReference type="NCBI Taxonomy" id="1563703"/>
    <lineage>
        <taxon>Bacteria</taxon>
        <taxon>Pseudomonadati</taxon>
        <taxon>Pseudomonadota</taxon>
        <taxon>Gammaproteobacteria</taxon>
        <taxon>Alteromonadales</taxon>
        <taxon>Alteromonadaceae</taxon>
        <taxon>Agarivorans</taxon>
    </lineage>
</organism>
<dbReference type="InterPro" id="IPR011008">
    <property type="entry name" value="Dimeric_a/b-barrel"/>
</dbReference>
<dbReference type="SUPFAM" id="SSF54909">
    <property type="entry name" value="Dimeric alpha+beta barrel"/>
    <property type="match status" value="1"/>
</dbReference>
<dbReference type="Proteomes" id="UP001310248">
    <property type="component" value="Unassembled WGS sequence"/>
</dbReference>
<protein>
    <submittedName>
        <fullName evidence="3">YciI family protein</fullName>
    </submittedName>
</protein>
<dbReference type="RefSeq" id="WP_329775110.1">
    <property type="nucleotide sequence ID" value="NZ_JAYDYW010000006.1"/>
</dbReference>
<name>A0ABU7G4H1_9ALTE</name>
<dbReference type="EMBL" id="JAYDYW010000006">
    <property type="protein sequence ID" value="MEE1673879.1"/>
    <property type="molecule type" value="Genomic_DNA"/>
</dbReference>
<feature type="domain" description="YCII-related" evidence="2">
    <location>
        <begin position="51"/>
        <end position="111"/>
    </location>
</feature>
<proteinExistence type="inferred from homology"/>
<evidence type="ECO:0000256" key="1">
    <source>
        <dbReference type="ARBA" id="ARBA00007689"/>
    </source>
</evidence>
<dbReference type="Pfam" id="PF03795">
    <property type="entry name" value="YCII"/>
    <property type="match status" value="1"/>
</dbReference>
<reference evidence="3 4" key="2">
    <citation type="submission" date="2023-12" db="EMBL/GenBank/DDBJ databases">
        <authorList>
            <consortium name="Cladostephus spongiosus"/>
            <person name="Lorente B."/>
            <person name="Cabral C."/>
            <person name="Frias J."/>
            <person name="Faria J."/>
            <person name="Toubarro D."/>
        </authorList>
    </citation>
    <scope>NUCLEOTIDE SEQUENCE [LARGE SCALE GENOMIC DNA]</scope>
    <source>
        <strain evidence="3 4">ZMCS4</strain>
    </source>
</reference>
<gene>
    <name evidence="3" type="ORF">SNR37_003306</name>
</gene>
<evidence type="ECO:0000259" key="2">
    <source>
        <dbReference type="Pfam" id="PF03795"/>
    </source>
</evidence>
<evidence type="ECO:0000313" key="4">
    <source>
        <dbReference type="Proteomes" id="UP001310248"/>
    </source>
</evidence>
<sequence>MMSNKQYMCLLRSGSGGCEQLSASDMEVMYAKFNAWQTKFADNIVDMGGKLGSEGAVVNRDEVKDGPFIEVKEIVGGYMLISASDLAEATEVIKASPMVEKADTSIELREISKP</sequence>
<accession>A0ABU7G4H1</accession>
<evidence type="ECO:0000313" key="3">
    <source>
        <dbReference type="EMBL" id="MEE1673879.1"/>
    </source>
</evidence>
<dbReference type="Gene3D" id="3.30.70.1060">
    <property type="entry name" value="Dimeric alpha+beta barrel"/>
    <property type="match status" value="1"/>
</dbReference>